<feature type="non-terminal residue" evidence="1">
    <location>
        <position position="1"/>
    </location>
</feature>
<gene>
    <name evidence="1" type="primary">ORF12744</name>
</gene>
<evidence type="ECO:0000313" key="1">
    <source>
        <dbReference type="EMBL" id="CEK51183.1"/>
    </source>
</evidence>
<accession>A0A0B6Y510</accession>
<organism evidence="1">
    <name type="scientific">Arion vulgaris</name>
    <dbReference type="NCBI Taxonomy" id="1028688"/>
    <lineage>
        <taxon>Eukaryota</taxon>
        <taxon>Metazoa</taxon>
        <taxon>Spiralia</taxon>
        <taxon>Lophotrochozoa</taxon>
        <taxon>Mollusca</taxon>
        <taxon>Gastropoda</taxon>
        <taxon>Heterobranchia</taxon>
        <taxon>Euthyneura</taxon>
        <taxon>Panpulmonata</taxon>
        <taxon>Eupulmonata</taxon>
        <taxon>Stylommatophora</taxon>
        <taxon>Helicina</taxon>
        <taxon>Arionoidea</taxon>
        <taxon>Arionidae</taxon>
        <taxon>Arion</taxon>
    </lineage>
</organism>
<dbReference type="AlphaFoldDB" id="A0A0B6Y510"/>
<protein>
    <submittedName>
        <fullName evidence="1">Uncharacterized protein</fullName>
    </submittedName>
</protein>
<reference evidence="1" key="1">
    <citation type="submission" date="2014-12" db="EMBL/GenBank/DDBJ databases">
        <title>Insight into the proteome of Arion vulgaris.</title>
        <authorList>
            <person name="Aradska J."/>
            <person name="Bulat T."/>
            <person name="Smidak R."/>
            <person name="Sarate P."/>
            <person name="Gangsoo J."/>
            <person name="Sialana F."/>
            <person name="Bilban M."/>
            <person name="Lubec G."/>
        </authorList>
    </citation>
    <scope>NUCLEOTIDE SEQUENCE</scope>
    <source>
        <tissue evidence="1">Skin</tissue>
    </source>
</reference>
<name>A0A0B6Y510_9EUPU</name>
<sequence length="74" mass="9007">WRPLWKRTFWKRKDEDHRDNGFNYVTYNLSLAAAEEEHLKCERHFKGPLWWQSLAQDKLFDDMRLCNGGNVQIP</sequence>
<proteinExistence type="predicted"/>
<dbReference type="EMBL" id="HACG01004318">
    <property type="protein sequence ID" value="CEK51183.1"/>
    <property type="molecule type" value="Transcribed_RNA"/>
</dbReference>
<feature type="non-terminal residue" evidence="1">
    <location>
        <position position="74"/>
    </location>
</feature>